<dbReference type="VEuPathDB" id="VectorBase:BGLAX_050458"/>
<dbReference type="VEuPathDB" id="VectorBase:BGLB035172"/>
<dbReference type="GO" id="GO:0000077">
    <property type="term" value="P:DNA damage checkpoint signaling"/>
    <property type="evidence" value="ECO:0007669"/>
    <property type="project" value="InterPro"/>
</dbReference>
<dbReference type="OrthoDB" id="6152919at2759"/>
<dbReference type="KEGG" id="bgt:106062717"/>
<name>A0A2C9LUJ7_BIOGL</name>
<sequence length="257" mass="29171">MPKKKRNCSLQRPTLTFVPSPDEKQPPVLTPEFAVHNPITAKSVQVDDQSLNTWVSPQFWFKSCLQQTRARLPSQGGRTTQSLHKSKSFNETLAARERNKRYKQLQFVNYVGNVQQPTLEKDPLHGDQSPLPNNLHSVSVELVTEDIQLNTPEMCLKDHNAFVSKSRYRKNDLPVPRRLSLLLETEASFGLVNKDTRLSTKCSDTSIQLESCETEDNILTPLKTITASNILAPDTPETDYGMPLRKVQLKYGLRDKV</sequence>
<dbReference type="AlphaFoldDB" id="A0A2C9LUJ7"/>
<protein>
    <submittedName>
        <fullName evidence="1">Uncharacterized protein</fullName>
    </submittedName>
</protein>
<organism evidence="1 2">
    <name type="scientific">Biomphalaria glabrata</name>
    <name type="common">Bloodfluke planorb</name>
    <name type="synonym">Freshwater snail</name>
    <dbReference type="NCBI Taxonomy" id="6526"/>
    <lineage>
        <taxon>Eukaryota</taxon>
        <taxon>Metazoa</taxon>
        <taxon>Spiralia</taxon>
        <taxon>Lophotrochozoa</taxon>
        <taxon>Mollusca</taxon>
        <taxon>Gastropoda</taxon>
        <taxon>Heterobranchia</taxon>
        <taxon>Euthyneura</taxon>
        <taxon>Panpulmonata</taxon>
        <taxon>Hygrophila</taxon>
        <taxon>Lymnaeoidea</taxon>
        <taxon>Planorbidae</taxon>
        <taxon>Biomphalaria</taxon>
    </lineage>
</organism>
<evidence type="ECO:0000313" key="2">
    <source>
        <dbReference type="Proteomes" id="UP000076420"/>
    </source>
</evidence>
<dbReference type="Proteomes" id="UP000076420">
    <property type="component" value="Unassembled WGS sequence"/>
</dbReference>
<gene>
    <name evidence="1" type="primary">106062717</name>
</gene>
<dbReference type="GO" id="GO:0005634">
    <property type="term" value="C:nucleus"/>
    <property type="evidence" value="ECO:0007669"/>
    <property type="project" value="InterPro"/>
</dbReference>
<accession>A0A2C9LUJ7</accession>
<dbReference type="GO" id="GO:0071479">
    <property type="term" value="P:cellular response to ionizing radiation"/>
    <property type="evidence" value="ECO:0007669"/>
    <property type="project" value="InterPro"/>
</dbReference>
<proteinExistence type="predicted"/>
<reference evidence="1" key="1">
    <citation type="submission" date="2020-05" db="UniProtKB">
        <authorList>
            <consortium name="EnsemblMetazoa"/>
        </authorList>
    </citation>
    <scope>IDENTIFICATION</scope>
    <source>
        <strain evidence="1">BB02</strain>
    </source>
</reference>
<dbReference type="Pfam" id="PF15319">
    <property type="entry name" value="RHINO"/>
    <property type="match status" value="1"/>
</dbReference>
<dbReference type="EnsemblMetazoa" id="BGLB035172-RA">
    <property type="protein sequence ID" value="BGLB035172-PA"/>
    <property type="gene ID" value="BGLB035172"/>
</dbReference>
<dbReference type="InterPro" id="IPR029293">
    <property type="entry name" value="RHNO1"/>
</dbReference>
<evidence type="ECO:0000313" key="1">
    <source>
        <dbReference type="EnsemblMetazoa" id="BGLB035172-PA"/>
    </source>
</evidence>